<dbReference type="InterPro" id="IPR042089">
    <property type="entry name" value="Peptidase_M13_dom_2"/>
</dbReference>
<name>A0A8S3ZQT2_9EUPU</name>
<comment type="caution">
    <text evidence="1">The sequence shown here is derived from an EMBL/GenBank/DDBJ whole genome shotgun (WGS) entry which is preliminary data.</text>
</comment>
<evidence type="ECO:0000313" key="2">
    <source>
        <dbReference type="Proteomes" id="UP000678393"/>
    </source>
</evidence>
<dbReference type="Proteomes" id="UP000678393">
    <property type="component" value="Unassembled WGS sequence"/>
</dbReference>
<dbReference type="EMBL" id="CAJHNH020003868">
    <property type="protein sequence ID" value="CAG5130150.1"/>
    <property type="molecule type" value="Genomic_DNA"/>
</dbReference>
<dbReference type="SUPFAM" id="SSF55486">
    <property type="entry name" value="Metalloproteases ('zincins'), catalytic domain"/>
    <property type="match status" value="1"/>
</dbReference>
<organism evidence="1 2">
    <name type="scientific">Candidula unifasciata</name>
    <dbReference type="NCBI Taxonomy" id="100452"/>
    <lineage>
        <taxon>Eukaryota</taxon>
        <taxon>Metazoa</taxon>
        <taxon>Spiralia</taxon>
        <taxon>Lophotrochozoa</taxon>
        <taxon>Mollusca</taxon>
        <taxon>Gastropoda</taxon>
        <taxon>Heterobranchia</taxon>
        <taxon>Euthyneura</taxon>
        <taxon>Panpulmonata</taxon>
        <taxon>Eupulmonata</taxon>
        <taxon>Stylommatophora</taxon>
        <taxon>Helicina</taxon>
        <taxon>Helicoidea</taxon>
        <taxon>Geomitridae</taxon>
        <taxon>Candidula</taxon>
    </lineage>
</organism>
<protein>
    <submittedName>
        <fullName evidence="1">Uncharacterized protein</fullName>
    </submittedName>
</protein>
<gene>
    <name evidence="1" type="ORF">CUNI_LOCUS15708</name>
</gene>
<dbReference type="AlphaFoldDB" id="A0A8S3ZQT2"/>
<accession>A0A8S3ZQT2</accession>
<reference evidence="1" key="1">
    <citation type="submission" date="2021-04" db="EMBL/GenBank/DDBJ databases">
        <authorList>
            <consortium name="Molecular Ecology Group"/>
        </authorList>
    </citation>
    <scope>NUCLEOTIDE SEQUENCE</scope>
</reference>
<feature type="non-terminal residue" evidence="1">
    <location>
        <position position="1"/>
    </location>
</feature>
<evidence type="ECO:0000313" key="1">
    <source>
        <dbReference type="EMBL" id="CAG5130150.1"/>
    </source>
</evidence>
<dbReference type="Gene3D" id="1.10.1380.10">
    <property type="entry name" value="Neutral endopeptidase , domain2"/>
    <property type="match status" value="1"/>
</dbReference>
<keyword evidence="2" id="KW-1185">Reference proteome</keyword>
<sequence length="197" mass="22943">TQVNYIIWRSVDSLQNILIDSGEKFETFLQQELLGETAPSSRDLTCIQYVSQAFYLVMYRILYEKHLSLEKLQTVKAILTEFKALLYTRLFGNTWINRRDYIDEKIESISTSVMYLKEATNTTFVEAFYVNVTIDESNFINNVISIKKDAFAKLLKSTMDYTKAVDPTRPQEFLMMLISHLPEMQLTSVAVQRPLFC</sequence>
<proteinExistence type="predicted"/>